<evidence type="ECO:0000313" key="4">
    <source>
        <dbReference type="Proteomes" id="UP001565368"/>
    </source>
</evidence>
<dbReference type="Pfam" id="PF13917">
    <property type="entry name" value="zf-CCHC_3"/>
    <property type="match status" value="1"/>
</dbReference>
<feature type="compositionally biased region" description="Basic and acidic residues" evidence="2">
    <location>
        <begin position="141"/>
        <end position="153"/>
    </location>
</feature>
<evidence type="ECO:0000256" key="1">
    <source>
        <dbReference type="ARBA" id="ARBA00022664"/>
    </source>
</evidence>
<sequence>MFSRTNLPKQLQGTKASGSTRCQKCLKLGHHTYECKNPRPYVPRPSRTKQLASGAKARDTPSVVTPDEFKTGYGVGLADKILKAKEAERASAARGRGGGYGGRDRSASPRRRRDSPDSDSDSTASRSPPRRARRRYSSSPDSERGRTRHRESSQARTVSPSRTRSPSPGSRRERIEREGATPKRYDSSPEPRGRRSPSDSRSPSPRRAP</sequence>
<organism evidence="3 4">
    <name type="scientific">Vanrija albida</name>
    <dbReference type="NCBI Taxonomy" id="181172"/>
    <lineage>
        <taxon>Eukaryota</taxon>
        <taxon>Fungi</taxon>
        <taxon>Dikarya</taxon>
        <taxon>Basidiomycota</taxon>
        <taxon>Agaricomycotina</taxon>
        <taxon>Tremellomycetes</taxon>
        <taxon>Trichosporonales</taxon>
        <taxon>Trichosporonaceae</taxon>
        <taxon>Vanrija</taxon>
    </lineage>
</organism>
<dbReference type="EMBL" id="JBBXJM010000006">
    <property type="protein sequence ID" value="KAL1406402.1"/>
    <property type="molecule type" value="Genomic_DNA"/>
</dbReference>
<dbReference type="InterPro" id="IPR036875">
    <property type="entry name" value="Znf_CCHC_sf"/>
</dbReference>
<name>A0ABR3PW99_9TREE</name>
<keyword evidence="1" id="KW-0507">mRNA processing</keyword>
<reference evidence="3 4" key="1">
    <citation type="submission" date="2023-08" db="EMBL/GenBank/DDBJ databases">
        <title>Annotated Genome Sequence of Vanrija albida AlHP1.</title>
        <authorList>
            <person name="Herzog R."/>
        </authorList>
    </citation>
    <scope>NUCLEOTIDE SEQUENCE [LARGE SCALE GENOMIC DNA]</scope>
    <source>
        <strain evidence="3 4">AlHP1</strain>
    </source>
</reference>
<evidence type="ECO:0000256" key="2">
    <source>
        <dbReference type="SAM" id="MobiDB-lite"/>
    </source>
</evidence>
<gene>
    <name evidence="3" type="ORF">Q8F55_008101</name>
</gene>
<feature type="region of interest" description="Disordered" evidence="2">
    <location>
        <begin position="36"/>
        <end position="75"/>
    </location>
</feature>
<feature type="compositionally biased region" description="Low complexity" evidence="2">
    <location>
        <begin position="159"/>
        <end position="169"/>
    </location>
</feature>
<evidence type="ECO:0000313" key="3">
    <source>
        <dbReference type="EMBL" id="KAL1406402.1"/>
    </source>
</evidence>
<keyword evidence="4" id="KW-1185">Reference proteome</keyword>
<accession>A0ABR3PW99</accession>
<feature type="compositionally biased region" description="Low complexity" evidence="2">
    <location>
        <begin position="199"/>
        <end position="209"/>
    </location>
</feature>
<feature type="region of interest" description="Disordered" evidence="2">
    <location>
        <begin position="88"/>
        <end position="209"/>
    </location>
</feature>
<dbReference type="RefSeq" id="XP_069206346.1">
    <property type="nucleotide sequence ID" value="XM_069356505.1"/>
</dbReference>
<feature type="compositionally biased region" description="Basic and acidic residues" evidence="2">
    <location>
        <begin position="170"/>
        <end position="198"/>
    </location>
</feature>
<protein>
    <recommendedName>
        <fullName evidence="5">Zinc knuckle-domain-containing protein</fullName>
    </recommendedName>
</protein>
<dbReference type="SUPFAM" id="SSF57756">
    <property type="entry name" value="Retrovirus zinc finger-like domains"/>
    <property type="match status" value="1"/>
</dbReference>
<proteinExistence type="predicted"/>
<dbReference type="Proteomes" id="UP001565368">
    <property type="component" value="Unassembled WGS sequence"/>
</dbReference>
<dbReference type="GeneID" id="95989144"/>
<evidence type="ECO:0008006" key="5">
    <source>
        <dbReference type="Google" id="ProtNLM"/>
    </source>
</evidence>
<comment type="caution">
    <text evidence="3">The sequence shown here is derived from an EMBL/GenBank/DDBJ whole genome shotgun (WGS) entry which is preliminary data.</text>
</comment>